<evidence type="ECO:0000256" key="4">
    <source>
        <dbReference type="ARBA" id="ARBA00023136"/>
    </source>
</evidence>
<feature type="transmembrane region" description="Helical" evidence="5">
    <location>
        <begin position="170"/>
        <end position="189"/>
    </location>
</feature>
<dbReference type="HAMAP" id="MF_00221">
    <property type="entry name" value="NRAMP"/>
    <property type="match status" value="1"/>
</dbReference>
<protein>
    <recommendedName>
        <fullName evidence="5">Divalent metal cation transporter MntH</fullName>
    </recommendedName>
</protein>
<dbReference type="NCBIfam" id="NF001923">
    <property type="entry name" value="PRK00701.1"/>
    <property type="match status" value="1"/>
</dbReference>
<dbReference type="Pfam" id="PF00582">
    <property type="entry name" value="Usp"/>
    <property type="match status" value="1"/>
</dbReference>
<comment type="function">
    <text evidence="5">H(+)-stimulated, divalent metal cation uptake system.</text>
</comment>
<dbReference type="GO" id="GO:0005384">
    <property type="term" value="F:manganese ion transmembrane transporter activity"/>
    <property type="evidence" value="ECO:0007669"/>
    <property type="project" value="TreeGrafter"/>
</dbReference>
<dbReference type="InterPro" id="IPR014729">
    <property type="entry name" value="Rossmann-like_a/b/a_fold"/>
</dbReference>
<dbReference type="eggNOG" id="COG0589">
    <property type="taxonomic scope" value="Bacteria"/>
</dbReference>
<evidence type="ECO:0000256" key="1">
    <source>
        <dbReference type="ARBA" id="ARBA00004141"/>
    </source>
</evidence>
<keyword evidence="5" id="KW-0813">Transport</keyword>
<keyword evidence="5" id="KW-0769">Symport</keyword>
<dbReference type="SUPFAM" id="SSF52402">
    <property type="entry name" value="Adenine nucleotide alpha hydrolases-like"/>
    <property type="match status" value="1"/>
</dbReference>
<keyword evidence="3 5" id="KW-1133">Transmembrane helix</keyword>
<dbReference type="NCBIfam" id="TIGR01197">
    <property type="entry name" value="nramp"/>
    <property type="match status" value="1"/>
</dbReference>
<dbReference type="PANTHER" id="PTHR11706:SF75">
    <property type="entry name" value="ETHYLENE-INSENSITIVE PROTEIN 2"/>
    <property type="match status" value="1"/>
</dbReference>
<dbReference type="NCBIfam" id="NF037982">
    <property type="entry name" value="Nramp_1"/>
    <property type="match status" value="1"/>
</dbReference>
<reference evidence="7" key="1">
    <citation type="submission" date="2006-10" db="EMBL/GenBank/DDBJ databases">
        <title>Complete sequence of Solibacter usitatus Ellin6076.</title>
        <authorList>
            <consortium name="US DOE Joint Genome Institute"/>
            <person name="Copeland A."/>
            <person name="Lucas S."/>
            <person name="Lapidus A."/>
            <person name="Barry K."/>
            <person name="Detter J.C."/>
            <person name="Glavina del Rio T."/>
            <person name="Hammon N."/>
            <person name="Israni S."/>
            <person name="Dalin E."/>
            <person name="Tice H."/>
            <person name="Pitluck S."/>
            <person name="Thompson L.S."/>
            <person name="Brettin T."/>
            <person name="Bruce D."/>
            <person name="Han C."/>
            <person name="Tapia R."/>
            <person name="Gilna P."/>
            <person name="Schmutz J."/>
            <person name="Larimer F."/>
            <person name="Land M."/>
            <person name="Hauser L."/>
            <person name="Kyrpides N."/>
            <person name="Mikhailova N."/>
            <person name="Janssen P.H."/>
            <person name="Kuske C.R."/>
            <person name="Richardson P."/>
        </authorList>
    </citation>
    <scope>NUCLEOTIDE SEQUENCE</scope>
    <source>
        <strain evidence="7">Ellin6076</strain>
    </source>
</reference>
<feature type="transmembrane region" description="Helical" evidence="5">
    <location>
        <begin position="138"/>
        <end position="158"/>
    </location>
</feature>
<evidence type="ECO:0000256" key="3">
    <source>
        <dbReference type="ARBA" id="ARBA00022989"/>
    </source>
</evidence>
<gene>
    <name evidence="5" type="primary">mntH</name>
    <name evidence="7" type="ordered locus">Acid_5624</name>
</gene>
<feature type="transmembrane region" description="Helical" evidence="5">
    <location>
        <begin position="28"/>
        <end position="46"/>
    </location>
</feature>
<dbReference type="Pfam" id="PF01566">
    <property type="entry name" value="Nramp"/>
    <property type="match status" value="1"/>
</dbReference>
<evidence type="ECO:0000259" key="6">
    <source>
        <dbReference type="Pfam" id="PF00582"/>
    </source>
</evidence>
<comment type="similarity">
    <text evidence="5">Belongs to the NRAMP family.</text>
</comment>
<dbReference type="HOGENOM" id="CLU_020088_2_0_0"/>
<feature type="transmembrane region" description="Helical" evidence="5">
    <location>
        <begin position="368"/>
        <end position="390"/>
    </location>
</feature>
<dbReference type="KEGG" id="sus:Acid_5624"/>
<feature type="transmembrane region" description="Helical" evidence="5">
    <location>
        <begin position="66"/>
        <end position="89"/>
    </location>
</feature>
<name>Q01UU9_SOLUE</name>
<feature type="transmembrane region" description="Helical" evidence="5">
    <location>
        <begin position="290"/>
        <end position="313"/>
    </location>
</feature>
<keyword evidence="5" id="KW-1003">Cell membrane</keyword>
<dbReference type="CDD" id="cd00293">
    <property type="entry name" value="USP-like"/>
    <property type="match status" value="1"/>
</dbReference>
<dbReference type="AlphaFoldDB" id="Q01UU9"/>
<keyword evidence="5" id="KW-0406">Ion transport</keyword>
<dbReference type="GO" id="GO:0005886">
    <property type="term" value="C:plasma membrane"/>
    <property type="evidence" value="ECO:0007669"/>
    <property type="project" value="UniProtKB-SubCell"/>
</dbReference>
<dbReference type="PRINTS" id="PR00447">
    <property type="entry name" value="NATRESASSCMP"/>
</dbReference>
<sequence>MLPTSRTAEESRSLADVHSSVGTSQVSFWKRMFAFAGPAYLVSVGYMDPGNWATDLEGGARFGYKLLWVLVMSNLMAVLLQTLSARLGIVRGRDLAQACRETYPRAVNLALWALCEIAVAACDLAEVIGAAIGLNLLFHIPLLMGVLITSADTLLLLWFQSFGIRTIEAVVLALITVIAACFCIEIFWARPAVSELFTGLVPRLNGSSLYVAIGILGATVMPHNLYLHSALVQTRNIGQSEAAKRTACKYNFIDSVVALNGALLVNAGILVMAAAVFFRRGIVVTEIQQAHLLLAPLLGTGLAGVLFAIALLASGQSSTLTGTLAGQIVMEGFLNFRMRAWLRRLITRTIAVAPAAFTIWYAGEKSTYQLLILSQVILSMQLPFAVIPLIHFTSDRQRMGNFANALWVRILAWLTAAVIIALNIRLAAAAIADWLDAAGRWKPLVIAGLVPVLGGFLLLLLWVSFEPLLSGRTGKYGRSPVSLPEPAGAEVPAPIYQRILVPLDHTDLDRLAISHAVAMGKLYGARVYLLHVEEGVTSQIYGGDASSAEEEAGQRYLERVAQSLRDQGVTVETAIRHSSSPTKEILSYAREVGPDLVIMGAHGHGGLKDLIFGTTISPVRHHLQVPMLIVRPGKPKN</sequence>
<dbReference type="GO" id="GO:0046872">
    <property type="term" value="F:metal ion binding"/>
    <property type="evidence" value="ECO:0007669"/>
    <property type="project" value="UniProtKB-UniRule"/>
</dbReference>
<feature type="transmembrane region" description="Helical" evidence="5">
    <location>
        <begin position="410"/>
        <end position="432"/>
    </location>
</feature>
<dbReference type="GO" id="GO:0015293">
    <property type="term" value="F:symporter activity"/>
    <property type="evidence" value="ECO:0007669"/>
    <property type="project" value="UniProtKB-UniRule"/>
</dbReference>
<evidence type="ECO:0000256" key="5">
    <source>
        <dbReference type="HAMAP-Rule" id="MF_00221"/>
    </source>
</evidence>
<organism evidence="7">
    <name type="scientific">Solibacter usitatus (strain Ellin6076)</name>
    <dbReference type="NCBI Taxonomy" id="234267"/>
    <lineage>
        <taxon>Bacteria</taxon>
        <taxon>Pseudomonadati</taxon>
        <taxon>Acidobacteriota</taxon>
        <taxon>Terriglobia</taxon>
        <taxon>Bryobacterales</taxon>
        <taxon>Solibacteraceae</taxon>
        <taxon>Candidatus Solibacter</taxon>
    </lineage>
</organism>
<dbReference type="GO" id="GO:0034755">
    <property type="term" value="P:iron ion transmembrane transport"/>
    <property type="evidence" value="ECO:0007669"/>
    <property type="project" value="TreeGrafter"/>
</dbReference>
<keyword evidence="2 5" id="KW-0812">Transmembrane</keyword>
<feature type="domain" description="UspA" evidence="6">
    <location>
        <begin position="496"/>
        <end position="631"/>
    </location>
</feature>
<dbReference type="PANTHER" id="PTHR11706">
    <property type="entry name" value="SOLUTE CARRIER PROTEIN FAMILY 11 MEMBER"/>
    <property type="match status" value="1"/>
</dbReference>
<dbReference type="GO" id="GO:0015086">
    <property type="term" value="F:cadmium ion transmembrane transporter activity"/>
    <property type="evidence" value="ECO:0007669"/>
    <property type="project" value="TreeGrafter"/>
</dbReference>
<keyword evidence="4 5" id="KW-0472">Membrane</keyword>
<proteinExistence type="inferred from homology"/>
<dbReference type="InterPro" id="IPR001046">
    <property type="entry name" value="NRAMP_fam"/>
</dbReference>
<dbReference type="EMBL" id="CP000473">
    <property type="protein sequence ID" value="ABJ86571.1"/>
    <property type="molecule type" value="Genomic_DNA"/>
</dbReference>
<dbReference type="eggNOG" id="COG1914">
    <property type="taxonomic scope" value="Bacteria"/>
</dbReference>
<comment type="caution">
    <text evidence="5">Lacks conserved residue(s) required for the propagation of feature annotation.</text>
</comment>
<comment type="subcellular location">
    <subcellularLocation>
        <location evidence="5">Cell membrane</location>
        <topology evidence="5">Multi-pass membrane protein</topology>
    </subcellularLocation>
    <subcellularLocation>
        <location evidence="1">Membrane</location>
        <topology evidence="1">Multi-pass membrane protein</topology>
    </subcellularLocation>
</comment>
<dbReference type="Gene3D" id="3.40.50.620">
    <property type="entry name" value="HUPs"/>
    <property type="match status" value="1"/>
</dbReference>
<evidence type="ECO:0000313" key="7">
    <source>
        <dbReference type="EMBL" id="ABJ86571.1"/>
    </source>
</evidence>
<accession>Q01UU9</accession>
<dbReference type="STRING" id="234267.Acid_5624"/>
<dbReference type="FunCoup" id="Q01UU9">
    <property type="interactions" value="365"/>
</dbReference>
<evidence type="ECO:0000256" key="2">
    <source>
        <dbReference type="ARBA" id="ARBA00022692"/>
    </source>
</evidence>
<feature type="transmembrane region" description="Helical" evidence="5">
    <location>
        <begin position="444"/>
        <end position="465"/>
    </location>
</feature>
<feature type="transmembrane region" description="Helical" evidence="5">
    <location>
        <begin position="345"/>
        <end position="362"/>
    </location>
</feature>
<feature type="transmembrane region" description="Helical" evidence="5">
    <location>
        <begin position="252"/>
        <end position="278"/>
    </location>
</feature>
<dbReference type="InterPro" id="IPR006016">
    <property type="entry name" value="UspA"/>
</dbReference>
<feature type="transmembrane region" description="Helical" evidence="5">
    <location>
        <begin position="109"/>
        <end position="132"/>
    </location>
</feature>
<feature type="transmembrane region" description="Helical" evidence="5">
    <location>
        <begin position="209"/>
        <end position="231"/>
    </location>
</feature>
<dbReference type="InParanoid" id="Q01UU9"/>
<dbReference type="OrthoDB" id="9787548at2"/>